<dbReference type="Pfam" id="PF01381">
    <property type="entry name" value="HTH_3"/>
    <property type="match status" value="1"/>
</dbReference>
<feature type="domain" description="HTH cro/C1-type" evidence="2">
    <location>
        <begin position="27"/>
        <end position="65"/>
    </location>
</feature>
<gene>
    <name evidence="3" type="ORF">CJ198_00065</name>
</gene>
<comment type="caution">
    <text evidence="3">The sequence shown here is derived from an EMBL/GenBank/DDBJ whole genome shotgun (WGS) entry which is preliminary data.</text>
</comment>
<feature type="compositionally biased region" description="Low complexity" evidence="1">
    <location>
        <begin position="1"/>
        <end position="14"/>
    </location>
</feature>
<feature type="region of interest" description="Disordered" evidence="1">
    <location>
        <begin position="1"/>
        <end position="24"/>
    </location>
</feature>
<proteinExistence type="predicted"/>
<dbReference type="OrthoDB" id="9814553at2"/>
<keyword evidence="4" id="KW-1185">Reference proteome</keyword>
<dbReference type="EMBL" id="PNFZ01000001">
    <property type="protein sequence ID" value="PMB99528.1"/>
    <property type="molecule type" value="Genomic_DNA"/>
</dbReference>
<reference evidence="3 4" key="1">
    <citation type="submission" date="2017-09" db="EMBL/GenBank/DDBJ databases">
        <title>Bacterial strain isolated from the female urinary microbiota.</title>
        <authorList>
            <person name="Thomas-White K."/>
            <person name="Kumar N."/>
            <person name="Forster S."/>
            <person name="Putonti C."/>
            <person name="Lawley T."/>
            <person name="Wolfe A.J."/>
        </authorList>
    </citation>
    <scope>NUCLEOTIDE SEQUENCE [LARGE SCALE GENOMIC DNA]</scope>
    <source>
        <strain evidence="3 4">UMB0680</strain>
    </source>
</reference>
<name>A0A2N6PLH4_9MICO</name>
<dbReference type="GO" id="GO:0003677">
    <property type="term" value="F:DNA binding"/>
    <property type="evidence" value="ECO:0007669"/>
    <property type="project" value="InterPro"/>
</dbReference>
<accession>A0A2N6PLH4</accession>
<evidence type="ECO:0000256" key="1">
    <source>
        <dbReference type="SAM" id="MobiDB-lite"/>
    </source>
</evidence>
<dbReference type="InterPro" id="IPR001387">
    <property type="entry name" value="Cro/C1-type_HTH"/>
</dbReference>
<dbReference type="InterPro" id="IPR010982">
    <property type="entry name" value="Lambda_DNA-bd_dom_sf"/>
</dbReference>
<evidence type="ECO:0000313" key="4">
    <source>
        <dbReference type="Proteomes" id="UP000235703"/>
    </source>
</evidence>
<dbReference type="PROSITE" id="PS50943">
    <property type="entry name" value="HTH_CROC1"/>
    <property type="match status" value="1"/>
</dbReference>
<dbReference type="AlphaFoldDB" id="A0A2N6PLH4"/>
<evidence type="ECO:0000259" key="2">
    <source>
        <dbReference type="PROSITE" id="PS50943"/>
    </source>
</evidence>
<dbReference type="Proteomes" id="UP000235703">
    <property type="component" value="Unassembled WGS sequence"/>
</dbReference>
<evidence type="ECO:0000313" key="3">
    <source>
        <dbReference type="EMBL" id="PMB99528.1"/>
    </source>
</evidence>
<dbReference type="SUPFAM" id="SSF47413">
    <property type="entry name" value="lambda repressor-like DNA-binding domains"/>
    <property type="match status" value="1"/>
</dbReference>
<dbReference type="Gene3D" id="1.10.260.40">
    <property type="entry name" value="lambda repressor-like DNA-binding domains"/>
    <property type="match status" value="1"/>
</dbReference>
<dbReference type="CDD" id="cd00093">
    <property type="entry name" value="HTH_XRE"/>
    <property type="match status" value="1"/>
</dbReference>
<organism evidence="3 4">
    <name type="scientific">Brevibacterium luteolum</name>
    <dbReference type="NCBI Taxonomy" id="199591"/>
    <lineage>
        <taxon>Bacteria</taxon>
        <taxon>Bacillati</taxon>
        <taxon>Actinomycetota</taxon>
        <taxon>Actinomycetes</taxon>
        <taxon>Micrococcales</taxon>
        <taxon>Brevibacteriaceae</taxon>
        <taxon>Brevibacterium</taxon>
    </lineage>
</organism>
<protein>
    <recommendedName>
        <fullName evidence="2">HTH cro/C1-type domain-containing protein</fullName>
    </recommendedName>
</protein>
<sequence length="71" mass="7836">MFREASTSTSSATRTDPRHQAVHPQLRRAGIHRTYVGSVERGERNISLVNIIRLAESLGVDPGNLVNGLRI</sequence>